<evidence type="ECO:0000313" key="3">
    <source>
        <dbReference type="Proteomes" id="UP001154282"/>
    </source>
</evidence>
<feature type="non-terminal residue" evidence="2">
    <location>
        <position position="1"/>
    </location>
</feature>
<feature type="region of interest" description="Disordered" evidence="1">
    <location>
        <begin position="17"/>
        <end position="50"/>
    </location>
</feature>
<sequence length="67" mass="7493">FASLSLSLSLTFWWRRGKTKEDSSEGEQGGSPTVDDDGDERKGKEKKATRTRVGRLFAPISVYGLTW</sequence>
<accession>A0AAV0M8X7</accession>
<proteinExistence type="predicted"/>
<comment type="caution">
    <text evidence="2">The sequence shown here is derived from an EMBL/GenBank/DDBJ whole genome shotgun (WGS) entry which is preliminary data.</text>
</comment>
<evidence type="ECO:0000256" key="1">
    <source>
        <dbReference type="SAM" id="MobiDB-lite"/>
    </source>
</evidence>
<dbReference type="Proteomes" id="UP001154282">
    <property type="component" value="Unassembled WGS sequence"/>
</dbReference>
<protein>
    <submittedName>
        <fullName evidence="2">Uncharacterized protein</fullName>
    </submittedName>
</protein>
<organism evidence="2 3">
    <name type="scientific">Linum tenue</name>
    <dbReference type="NCBI Taxonomy" id="586396"/>
    <lineage>
        <taxon>Eukaryota</taxon>
        <taxon>Viridiplantae</taxon>
        <taxon>Streptophyta</taxon>
        <taxon>Embryophyta</taxon>
        <taxon>Tracheophyta</taxon>
        <taxon>Spermatophyta</taxon>
        <taxon>Magnoliopsida</taxon>
        <taxon>eudicotyledons</taxon>
        <taxon>Gunneridae</taxon>
        <taxon>Pentapetalae</taxon>
        <taxon>rosids</taxon>
        <taxon>fabids</taxon>
        <taxon>Malpighiales</taxon>
        <taxon>Linaceae</taxon>
        <taxon>Linum</taxon>
    </lineage>
</organism>
<evidence type="ECO:0000313" key="2">
    <source>
        <dbReference type="EMBL" id="CAI0443187.1"/>
    </source>
</evidence>
<keyword evidence="3" id="KW-1185">Reference proteome</keyword>
<gene>
    <name evidence="2" type="ORF">LITE_LOCUS27568</name>
</gene>
<name>A0AAV0M8X7_9ROSI</name>
<dbReference type="AlphaFoldDB" id="A0AAV0M8X7"/>
<feature type="compositionally biased region" description="Basic and acidic residues" evidence="1">
    <location>
        <begin position="39"/>
        <end position="48"/>
    </location>
</feature>
<reference evidence="2" key="1">
    <citation type="submission" date="2022-08" db="EMBL/GenBank/DDBJ databases">
        <authorList>
            <person name="Gutierrez-Valencia J."/>
        </authorList>
    </citation>
    <scope>NUCLEOTIDE SEQUENCE</scope>
</reference>
<dbReference type="EMBL" id="CAMGYJ010000007">
    <property type="protein sequence ID" value="CAI0443187.1"/>
    <property type="molecule type" value="Genomic_DNA"/>
</dbReference>